<organism evidence="3 4">
    <name type="scientific">Oopsacas minuta</name>
    <dbReference type="NCBI Taxonomy" id="111878"/>
    <lineage>
        <taxon>Eukaryota</taxon>
        <taxon>Metazoa</taxon>
        <taxon>Porifera</taxon>
        <taxon>Hexactinellida</taxon>
        <taxon>Hexasterophora</taxon>
        <taxon>Lyssacinosida</taxon>
        <taxon>Leucopsacidae</taxon>
        <taxon>Oopsacas</taxon>
    </lineage>
</organism>
<accession>A0AAV7KGC1</accession>
<dbReference type="EMBL" id="JAKMXF010000040">
    <property type="protein sequence ID" value="KAI6660164.1"/>
    <property type="molecule type" value="Genomic_DNA"/>
</dbReference>
<dbReference type="InterPro" id="IPR000626">
    <property type="entry name" value="Ubiquitin-like_dom"/>
</dbReference>
<keyword evidence="1" id="KW-0812">Transmembrane</keyword>
<proteinExistence type="predicted"/>
<dbReference type="SUPFAM" id="SSF54236">
    <property type="entry name" value="Ubiquitin-like"/>
    <property type="match status" value="1"/>
</dbReference>
<protein>
    <recommendedName>
        <fullName evidence="2">Ubiquitin-like domain-containing protein</fullName>
    </recommendedName>
</protein>
<dbReference type="Proteomes" id="UP001165289">
    <property type="component" value="Unassembled WGS sequence"/>
</dbReference>
<dbReference type="Gene3D" id="3.10.20.90">
    <property type="entry name" value="Phosphatidylinositol 3-kinase Catalytic Subunit, Chain A, domain 1"/>
    <property type="match status" value="1"/>
</dbReference>
<keyword evidence="1" id="KW-1133">Transmembrane helix</keyword>
<evidence type="ECO:0000313" key="4">
    <source>
        <dbReference type="Proteomes" id="UP001165289"/>
    </source>
</evidence>
<feature type="transmembrane region" description="Helical" evidence="1">
    <location>
        <begin position="95"/>
        <end position="112"/>
    </location>
</feature>
<dbReference type="InterPro" id="IPR029071">
    <property type="entry name" value="Ubiquitin-like_domsf"/>
</dbReference>
<reference evidence="3 4" key="1">
    <citation type="journal article" date="2023" name="BMC Biol.">
        <title>The compact genome of the sponge Oopsacas minuta (Hexactinellida) is lacking key metazoan core genes.</title>
        <authorList>
            <person name="Santini S."/>
            <person name="Schenkelaars Q."/>
            <person name="Jourda C."/>
            <person name="Duchesne M."/>
            <person name="Belahbib H."/>
            <person name="Rocher C."/>
            <person name="Selva M."/>
            <person name="Riesgo A."/>
            <person name="Vervoort M."/>
            <person name="Leys S.P."/>
            <person name="Kodjabachian L."/>
            <person name="Le Bivic A."/>
            <person name="Borchiellini C."/>
            <person name="Claverie J.M."/>
            <person name="Renard E."/>
        </authorList>
    </citation>
    <scope>NUCLEOTIDE SEQUENCE [LARGE SCALE GENOMIC DNA]</scope>
    <source>
        <strain evidence="3">SPO-2</strain>
    </source>
</reference>
<dbReference type="AlphaFoldDB" id="A0AAV7KGC1"/>
<evidence type="ECO:0000259" key="2">
    <source>
        <dbReference type="PROSITE" id="PS50053"/>
    </source>
</evidence>
<comment type="caution">
    <text evidence="3">The sequence shown here is derived from an EMBL/GenBank/DDBJ whole genome shotgun (WGS) entry which is preliminary data.</text>
</comment>
<dbReference type="CDD" id="cd17039">
    <property type="entry name" value="Ubl_ubiquitin_like"/>
    <property type="match status" value="1"/>
</dbReference>
<sequence length="114" mass="13739">MECIYIEYQGETKTLYIKNKFEDYKISKLRMCVRLLTGVEDDKQHLLYESKVLENSHDRRVMSFQDYGIYSGAHVVLELRLNNGISPIPVKNTKMYLYMFVLFLIFFIYYFYSN</sequence>
<evidence type="ECO:0000256" key="1">
    <source>
        <dbReference type="SAM" id="Phobius"/>
    </source>
</evidence>
<keyword evidence="1" id="KW-0472">Membrane</keyword>
<feature type="domain" description="Ubiquitin-like" evidence="2">
    <location>
        <begin position="26"/>
        <end position="84"/>
    </location>
</feature>
<keyword evidence="4" id="KW-1185">Reference proteome</keyword>
<evidence type="ECO:0000313" key="3">
    <source>
        <dbReference type="EMBL" id="KAI6660164.1"/>
    </source>
</evidence>
<dbReference type="PROSITE" id="PS50053">
    <property type="entry name" value="UBIQUITIN_2"/>
    <property type="match status" value="1"/>
</dbReference>
<gene>
    <name evidence="3" type="ORF">LOD99_10505</name>
</gene>
<name>A0AAV7KGC1_9METZ</name>